<gene>
    <name evidence="2" type="ORF">HMPREF3226_01581</name>
</gene>
<organism evidence="2 3">
    <name type="scientific">Prevotella corporis</name>
    <dbReference type="NCBI Taxonomy" id="28128"/>
    <lineage>
        <taxon>Bacteria</taxon>
        <taxon>Pseudomonadati</taxon>
        <taxon>Bacteroidota</taxon>
        <taxon>Bacteroidia</taxon>
        <taxon>Bacteroidales</taxon>
        <taxon>Prevotellaceae</taxon>
        <taxon>Prevotella</taxon>
    </lineage>
</organism>
<keyword evidence="3" id="KW-1185">Reference proteome</keyword>
<dbReference type="InterPro" id="IPR011990">
    <property type="entry name" value="TPR-like_helical_dom_sf"/>
</dbReference>
<dbReference type="EMBL" id="LRQG01000113">
    <property type="protein sequence ID" value="KXA38489.1"/>
    <property type="molecule type" value="Genomic_DNA"/>
</dbReference>
<dbReference type="SUPFAM" id="SSF48452">
    <property type="entry name" value="TPR-like"/>
    <property type="match status" value="1"/>
</dbReference>
<dbReference type="STRING" id="28128.HMPREF3226_01581"/>
<protein>
    <submittedName>
        <fullName evidence="2">Uncharacterized protein</fullName>
    </submittedName>
</protein>
<evidence type="ECO:0000256" key="1">
    <source>
        <dbReference type="SAM" id="SignalP"/>
    </source>
</evidence>
<name>A0A133Q6K6_9BACT</name>
<dbReference type="eggNOG" id="COG0457">
    <property type="taxonomic scope" value="Bacteria"/>
</dbReference>
<keyword evidence="1" id="KW-0732">Signal</keyword>
<sequence length="420" mass="46586">MKKLMIAALMLLGTSVAFAGDSEPLKAILKAGDYVTASTLLKSNLSQLTDNAEIAKAYNKLYELAMKKVNAEQTIQIENQTQQQMGKEGNKPVDEPGLYEYVDYAFNAGLEALKYDNMPNAKGKVKPKFGSIVDQLYRLRGQLINGGIYFQNIKDEVKAYKFLARYVETADDPMFAKFDKSQDQNLNEIAYFASYYAYKNKDYANAEKYVEYAMKNPDRAKEAQQLQLAILGSQLTSRQDSIAYADKLAAIYAQDPSNDAVLTTLTSTYSALGMQDKADKIVNDQLAKDPNSFGALVMKGQFESQKKNYDAAATALKKALPLAKDDDTRIVVNASIGQCLFYKAQGRVAEVKGVLTPAAREQFNVVYNEAISYLEAAKKMDVMKEKKSSWAYPLYECYYFVKGPKAAETLAAASDAGVEN</sequence>
<dbReference type="AlphaFoldDB" id="A0A133Q6K6"/>
<evidence type="ECO:0000313" key="2">
    <source>
        <dbReference type="EMBL" id="KXA38489.1"/>
    </source>
</evidence>
<feature type="signal peptide" evidence="1">
    <location>
        <begin position="1"/>
        <end position="19"/>
    </location>
</feature>
<accession>A0A133Q6K6</accession>
<evidence type="ECO:0000313" key="3">
    <source>
        <dbReference type="Proteomes" id="UP000070533"/>
    </source>
</evidence>
<dbReference type="Gene3D" id="1.25.40.10">
    <property type="entry name" value="Tetratricopeptide repeat domain"/>
    <property type="match status" value="1"/>
</dbReference>
<proteinExistence type="predicted"/>
<dbReference type="RefSeq" id="WP_060940797.1">
    <property type="nucleotide sequence ID" value="NZ_CP118020.1"/>
</dbReference>
<dbReference type="PATRIC" id="fig|28128.5.peg.1621"/>
<dbReference type="OrthoDB" id="1063371at2"/>
<comment type="caution">
    <text evidence="2">The sequence shown here is derived from an EMBL/GenBank/DDBJ whole genome shotgun (WGS) entry which is preliminary data.</text>
</comment>
<reference evidence="3" key="1">
    <citation type="submission" date="2016-01" db="EMBL/GenBank/DDBJ databases">
        <authorList>
            <person name="Mitreva M."/>
            <person name="Pepin K.H."/>
            <person name="Mihindukulasuriya K.A."/>
            <person name="Fulton R."/>
            <person name="Fronick C."/>
            <person name="O'Laughlin M."/>
            <person name="Miner T."/>
            <person name="Herter B."/>
            <person name="Rosa B.A."/>
            <person name="Cordes M."/>
            <person name="Tomlinson C."/>
            <person name="Wollam A."/>
            <person name="Palsikar V.B."/>
            <person name="Mardis E.R."/>
            <person name="Wilson R.K."/>
        </authorList>
    </citation>
    <scope>NUCLEOTIDE SEQUENCE [LARGE SCALE GENOMIC DNA]</scope>
    <source>
        <strain evidence="3">MJR7716</strain>
    </source>
</reference>
<feature type="chain" id="PRO_5007458682" evidence="1">
    <location>
        <begin position="20"/>
        <end position="420"/>
    </location>
</feature>
<dbReference type="Proteomes" id="UP000070533">
    <property type="component" value="Unassembled WGS sequence"/>
</dbReference>